<dbReference type="Proteomes" id="UP000682782">
    <property type="component" value="Chromosome"/>
</dbReference>
<evidence type="ECO:0000313" key="2">
    <source>
        <dbReference type="Proteomes" id="UP000682782"/>
    </source>
</evidence>
<evidence type="ECO:0000313" key="1">
    <source>
        <dbReference type="EMBL" id="QUC67530.1"/>
    </source>
</evidence>
<sequence length="499" mass="55745">MQKVERQKHKDRKRRRLTGVILCALLLVICVAIGLLLRDKAEKTASEANVKYEAQTGNIFLHEESELKSLTLIQQGKDPWTVETDAEGKLHLLHEETGEPSSWTVDENIAELLMSVATNLTYDDIFAEKRSEWEVALDAFGLKEPLVTAVFSFHDGTDVTVHVGKSADPENNRYYYMSVDGDEHLYAVSAGIMDDLSTEQTLLHPVPRLEIQSALLDRISVKNADGSIRKEWSLQGDVKDRDAAENWQLTAPFTYPADYNSIVNLKENAGNLRLGVFIEEANEETLKLYGFEEPSAILEFHTAAGSTGTVGMSGVFDVSDWEEHLYTLTVGGSKSEMSSYVLYEGCIYSVSDFTMSAFLNVEPTSTVARYVVTIPLTSLESAVVEKQGQETVSYVLEPVEDAGNGEEVTEQTYRCLKNGEEIPYETFEAAWDRLLTVTVSGKLSQEYEPGNVHTKYTFRTVSGRTHILELSELDQMHDLVTLDGASRFYLIKNGMTDLP</sequence>
<accession>A0AC61N3M5</accession>
<organism evidence="1 2">
    <name type="scientific">Aristaeella hokkaidonensis</name>
    <dbReference type="NCBI Taxonomy" id="3046382"/>
    <lineage>
        <taxon>Bacteria</taxon>
        <taxon>Bacillati</taxon>
        <taxon>Bacillota</taxon>
        <taxon>Clostridia</taxon>
        <taxon>Eubacteriales</taxon>
        <taxon>Aristaeellaceae</taxon>
        <taxon>Aristaeella</taxon>
    </lineage>
</organism>
<dbReference type="EMBL" id="CP068393">
    <property type="protein sequence ID" value="QUC67530.1"/>
    <property type="molecule type" value="Genomic_DNA"/>
</dbReference>
<name>A0AC61N3M5_9FIRM</name>
<keyword evidence="2" id="KW-1185">Reference proteome</keyword>
<proteinExistence type="predicted"/>
<reference evidence="1" key="1">
    <citation type="submission" date="2021-01" db="EMBL/GenBank/DDBJ databases">
        <title>Complete genome sequence of Clostridiales bacterium R-7.</title>
        <authorList>
            <person name="Mahoney-Kurpe S.C."/>
            <person name="Palevich N."/>
            <person name="Koike S."/>
            <person name="Moon C.D."/>
            <person name="Attwood G.T."/>
        </authorList>
    </citation>
    <scope>NUCLEOTIDE SEQUENCE</scope>
    <source>
        <strain evidence="1">R-7</strain>
    </source>
</reference>
<protein>
    <submittedName>
        <fullName evidence="1">DUF4340 domain-containing protein</fullName>
    </submittedName>
</protein>
<gene>
    <name evidence="1" type="ORF">JYE49_02175</name>
</gene>